<keyword evidence="3" id="KW-1185">Reference proteome</keyword>
<keyword evidence="1" id="KW-1133">Transmembrane helix</keyword>
<feature type="transmembrane region" description="Helical" evidence="1">
    <location>
        <begin position="491"/>
        <end position="510"/>
    </location>
</feature>
<gene>
    <name evidence="2" type="ORF">SAMN05421753_11386</name>
</gene>
<evidence type="ECO:0000256" key="1">
    <source>
        <dbReference type="SAM" id="Phobius"/>
    </source>
</evidence>
<feature type="transmembrane region" description="Helical" evidence="1">
    <location>
        <begin position="87"/>
        <end position="106"/>
    </location>
</feature>
<feature type="transmembrane region" description="Helical" evidence="1">
    <location>
        <begin position="302"/>
        <end position="331"/>
    </location>
</feature>
<feature type="transmembrane region" description="Helical" evidence="1">
    <location>
        <begin position="50"/>
        <end position="75"/>
    </location>
</feature>
<proteinExistence type="predicted"/>
<keyword evidence="2" id="KW-0808">Transferase</keyword>
<name>A0A1I3LWF8_9PLAN</name>
<feature type="transmembrane region" description="Helical" evidence="1">
    <location>
        <begin position="225"/>
        <end position="248"/>
    </location>
</feature>
<dbReference type="STRING" id="1576369.SAMN05421753_11386"/>
<dbReference type="OrthoDB" id="213905at2"/>
<keyword evidence="2" id="KW-0328">Glycosyltransferase</keyword>
<dbReference type="RefSeq" id="WP_092052373.1">
    <property type="nucleotide sequence ID" value="NZ_FOQD01000013.1"/>
</dbReference>
<feature type="transmembrane region" description="Helical" evidence="1">
    <location>
        <begin position="437"/>
        <end position="454"/>
    </location>
</feature>
<sequence>MTGSAAAKGAGVVLVLLALAAGVLQTAVLWWSDFPLGVPGEWVWERIPVVGSLLVIFWPALAAGVLLTGYVVLGSGMVAQARPWSRTAWLVGLWLIGSVWLLSVVGSTPGISGLSRIPFVLFYPRSSGYFTQAKEHAHDIRGFLKGYRERIADSDNPENHLHLGTHPPGLTLSFLGMIRACESSPGLTEFILATQPAGVSEGNDAVRRTEQIGGKGPAFLPADAAVLWLGGWIAAVISTGTCIPLYLLARRFVTPSAAWWTAGLWLLVPAAAVFLPKSDVLFPCLAMWAQWFWLTALDRNRFWHGAATGAVMCVACTLSLAFVPVALMLFLQGLVLRPESTGIELLSNRSRWHVYAGGTSALGAWLLLCGVVGGFNLIGIWIQNLKNHAAFYAHHVRSYWPWLLDNPIELAFSLGLPLALLAVIGLSLVGRIPGAKRWELLIPAAVWMLLWISGKNMGEAARLWVFLMPYAVWSAASAVQFLQQRRNGQAAVAALWLVQMIVCAATAVRIDGFGFNELGP</sequence>
<protein>
    <submittedName>
        <fullName evidence="2">Dolichyl-phosphate-mannose-protein mannosyltransferase</fullName>
    </submittedName>
</protein>
<keyword evidence="1" id="KW-0472">Membrane</keyword>
<evidence type="ECO:0000313" key="2">
    <source>
        <dbReference type="EMBL" id="SFI89101.1"/>
    </source>
</evidence>
<feature type="transmembrane region" description="Helical" evidence="1">
    <location>
        <begin position="257"/>
        <end position="275"/>
    </location>
</feature>
<dbReference type="GO" id="GO:0016757">
    <property type="term" value="F:glycosyltransferase activity"/>
    <property type="evidence" value="ECO:0007669"/>
    <property type="project" value="UniProtKB-KW"/>
</dbReference>
<dbReference type="EMBL" id="FOQD01000013">
    <property type="protein sequence ID" value="SFI89101.1"/>
    <property type="molecule type" value="Genomic_DNA"/>
</dbReference>
<accession>A0A1I3LWF8</accession>
<feature type="transmembrane region" description="Helical" evidence="1">
    <location>
        <begin position="460"/>
        <end position="479"/>
    </location>
</feature>
<organism evidence="2 3">
    <name type="scientific">Planctomicrobium piriforme</name>
    <dbReference type="NCBI Taxonomy" id="1576369"/>
    <lineage>
        <taxon>Bacteria</taxon>
        <taxon>Pseudomonadati</taxon>
        <taxon>Planctomycetota</taxon>
        <taxon>Planctomycetia</taxon>
        <taxon>Planctomycetales</taxon>
        <taxon>Planctomycetaceae</taxon>
        <taxon>Planctomicrobium</taxon>
    </lineage>
</organism>
<keyword evidence="1" id="KW-0812">Transmembrane</keyword>
<evidence type="ECO:0000313" key="3">
    <source>
        <dbReference type="Proteomes" id="UP000199518"/>
    </source>
</evidence>
<dbReference type="Proteomes" id="UP000199518">
    <property type="component" value="Unassembled WGS sequence"/>
</dbReference>
<feature type="transmembrane region" description="Helical" evidence="1">
    <location>
        <begin position="410"/>
        <end position="430"/>
    </location>
</feature>
<reference evidence="3" key="1">
    <citation type="submission" date="2016-10" db="EMBL/GenBank/DDBJ databases">
        <authorList>
            <person name="Varghese N."/>
            <person name="Submissions S."/>
        </authorList>
    </citation>
    <scope>NUCLEOTIDE SEQUENCE [LARGE SCALE GENOMIC DNA]</scope>
    <source>
        <strain evidence="3">DSM 26348</strain>
    </source>
</reference>
<dbReference type="AlphaFoldDB" id="A0A1I3LWF8"/>
<feature type="transmembrane region" description="Helical" evidence="1">
    <location>
        <begin position="352"/>
        <end position="382"/>
    </location>
</feature>